<reference key="2">
    <citation type="journal article" date="2000" name="Nature">
        <title>Sequence and analysis of chromosome 3 of the plant Arabidopsis thaliana.</title>
        <authorList>
            <consortium name="European Union Chromosome 3 Arabidopsis Sequencing Consortium"/>
            <consortium name="Institute for Genomic Research"/>
            <consortium name="Kazusa DNA Research Institute"/>
            <person name="Salanoubat M."/>
            <person name="Lemcke K."/>
            <person name="Rieger M."/>
            <person name="Ansorge W."/>
            <person name="Unseld M."/>
            <person name="Fartmann B."/>
            <person name="Valle G."/>
            <person name="Blocker H."/>
            <person name="Perez-Alonso M."/>
            <person name="Obermaier B."/>
            <person name="Delseny M."/>
            <person name="Boutry M."/>
            <person name="Grivell L.A."/>
            <person name="Mache R."/>
            <person name="Puigdomenech P."/>
            <person name="De Simone V."/>
            <person name="Choisne N."/>
            <person name="Artiguenave F."/>
            <person name="Robert C."/>
            <person name="Brottier P."/>
            <person name="Wincker P."/>
            <person name="Cattolico L."/>
            <person name="Weissenbach J."/>
            <person name="Saurin W."/>
            <person name="Quetier F."/>
            <person name="Schafer M."/>
            <person name="Muller-Auer S."/>
            <person name="Gabel C."/>
            <person name="Fuchs M."/>
            <person name="Benes V."/>
            <person name="Wurmbach E."/>
            <person name="Drzonek H."/>
            <person name="Erfle H."/>
            <person name="Jordan N."/>
            <person name="Bangert S."/>
            <person name="Wiedelmann R."/>
            <person name="Kranz H."/>
            <person name="Voss H."/>
            <person name="Holland R."/>
            <person name="Brandt P."/>
            <person name="Nyakatura G."/>
            <person name="Vezzi A."/>
            <person name="D'Angelo M."/>
            <person name="Pallavicini A."/>
            <person name="Toppo S."/>
            <person name="Simionati B."/>
            <person name="Conrad A."/>
            <person name="Hornischer K."/>
            <person name="Kauer G."/>
            <person name="Lohnert T.H."/>
            <person name="Nordsiek G."/>
            <person name="Reichelt J."/>
            <person name="Scharfe M."/>
            <person name="Schon O."/>
            <person name="Bargues M."/>
            <person name="Terol J."/>
            <person name="Climent J."/>
            <person name="Navarro P."/>
            <person name="Collado C."/>
            <person name="Perez-Perez A."/>
            <person name="Ottenwalder B."/>
            <person name="Duchemin D."/>
            <person name="Cooke R."/>
            <person name="Laudie M."/>
            <person name="Berger-Llauro C."/>
            <person name="Purnelle B."/>
            <person name="Masuy D."/>
            <person name="de Haan M."/>
            <person name="Maarse A.C."/>
            <person name="Alcaraz J.P."/>
            <person name="Cottet A."/>
            <person name="Casacuberta E."/>
            <person name="Monfort A."/>
            <person name="Argiriou A."/>
            <person name="flores M."/>
            <person name="Liguori R."/>
            <person name="Vitale D."/>
            <person name="Mannhaupt G."/>
            <person name="Haase D."/>
            <person name="Schoof H."/>
            <person name="Rudd S."/>
            <person name="Zaccaria P."/>
            <person name="Mewes H.W."/>
            <person name="Mayer K.F."/>
            <person name="Kaul S."/>
            <person name="Town C.D."/>
            <person name="Koo H.L."/>
            <person name="Tallon L.J."/>
            <person name="Jenkins J."/>
            <person name="Rooney T."/>
            <person name="Rizzo M."/>
            <person name="Walts A."/>
            <person name="Utterback T."/>
            <person name="Fujii C.Y."/>
            <person name="Shea T.P."/>
            <person name="Creasy T.H."/>
            <person name="Haas B."/>
            <person name="Maiti R."/>
            <person name="Wu D."/>
            <person name="Peterson J."/>
            <person name="Van Aken S."/>
            <person name="Pai G."/>
            <person name="Militscher J."/>
            <person name="Sellers P."/>
            <person name="Gill J.E."/>
            <person name="Feldblyum T.V."/>
            <person name="Preuss D."/>
            <person name="Lin X."/>
            <person name="Nierman W.C."/>
            <person name="Salzberg S.L."/>
            <person name="White O."/>
            <person name="Venter J.C."/>
            <person name="Fraser C.M."/>
            <person name="Kaneko T."/>
            <person name="Nakamura Y."/>
            <person name="Sato S."/>
            <person name="Kato T."/>
            <person name="Asamizu E."/>
            <person name="Sasamoto S."/>
            <person name="Kimura T."/>
            <person name="Idesawa K."/>
            <person name="Kawashima K."/>
            <person name="Kishida Y."/>
            <person name="Kiyokawa C."/>
            <person name="Kohara M."/>
            <person name="Matsumoto M."/>
            <person name="Matsuno A."/>
            <person name="Muraki A."/>
            <person name="Nakayama S."/>
            <person name="Nakazaki N."/>
            <person name="Shinpo S."/>
            <person name="Takeuchi C."/>
            <person name="Wada T."/>
            <person name="Watanabe A."/>
            <person name="Yamada M."/>
            <person name="Yasuda M."/>
            <person name="Tabata S."/>
        </authorList>
    </citation>
    <scope>NUCLEOTIDE SEQUENCE [LARGE SCALE GENOMIC DNA]</scope>
    <source>
        <strain>cv. Columbia</strain>
    </source>
</reference>
<dbReference type="AlphaFoldDB" id="Q9CAV4"/>
<dbReference type="PANTHER" id="PTHR34123:SF4">
    <property type="entry name" value="PHOSPHORIBOSYLTRANSFERASE-LIKE PROTEIN, PUTATIVE (DUF2358)-RELATED"/>
    <property type="match status" value="1"/>
</dbReference>
<proteinExistence type="predicted"/>
<dbReference type="EMBL" id="AC009465">
    <property type="protein sequence ID" value="AAG51422.1"/>
    <property type="molecule type" value="Genomic_DNA"/>
</dbReference>
<protein>
    <submittedName>
        <fullName evidence="1">Uncharacterized protein T9J14.16</fullName>
    </submittedName>
</protein>
<evidence type="ECO:0000313" key="1">
    <source>
        <dbReference type="EMBL" id="AAG51422.1"/>
    </source>
</evidence>
<organism evidence="1">
    <name type="scientific">Arabidopsis thaliana</name>
    <name type="common">Mouse-ear cress</name>
    <dbReference type="NCBI Taxonomy" id="3702"/>
    <lineage>
        <taxon>Eukaryota</taxon>
        <taxon>Viridiplantae</taxon>
        <taxon>Streptophyta</taxon>
        <taxon>Embryophyta</taxon>
        <taxon>Tracheophyta</taxon>
        <taxon>Spermatophyta</taxon>
        <taxon>Magnoliopsida</taxon>
        <taxon>eudicotyledons</taxon>
        <taxon>Gunneridae</taxon>
        <taxon>Pentapetalae</taxon>
        <taxon>rosids</taxon>
        <taxon>malvids</taxon>
        <taxon>Brassicales</taxon>
        <taxon>Brassicaceae</taxon>
        <taxon>Camelineae</taxon>
        <taxon>Arabidopsis</taxon>
    </lineage>
</organism>
<gene>
    <name evidence="1" type="primary">T9J14.16</name>
</gene>
<accession>Q9CAV4</accession>
<reference evidence="1" key="3">
    <citation type="submission" date="2001-01" db="EMBL/GenBank/DDBJ databases">
        <authorList>
            <person name="Town C.D."/>
            <person name="Kaul S."/>
        </authorList>
    </citation>
    <scope>NUCLEOTIDE SEQUENCE</scope>
</reference>
<dbReference type="ExpressionAtlas" id="Q9CAV4">
    <property type="expression patterns" value="baseline and differential"/>
</dbReference>
<dbReference type="PANTHER" id="PTHR34123">
    <property type="entry name" value="OS04G0578200 PROTEIN"/>
    <property type="match status" value="1"/>
</dbReference>
<reference evidence="1" key="1">
    <citation type="submission" date="1999-08" db="EMBL/GenBank/DDBJ databases">
        <title>Arabidopsis thaliana chromosome 3 BAC T9J14 genomic sequence.</title>
        <authorList>
            <person name="Lin X."/>
            <person name="Kaul S."/>
            <person name="Town C.D."/>
            <person name="Benito M."/>
            <person name="Creasy T.H."/>
            <person name="Haas B.J."/>
            <person name="Wu D."/>
            <person name="Maiti R."/>
            <person name="Ronning C.M."/>
            <person name="Koo H."/>
            <person name="Fujii C.Y."/>
            <person name="Utterback T.R."/>
            <person name="Barnstead M.E."/>
            <person name="Bowman C.L."/>
            <person name="White O."/>
            <person name="Nierman W.C."/>
            <person name="Fraser C.M."/>
        </authorList>
    </citation>
    <scope>NUCLEOTIDE SEQUENCE</scope>
</reference>
<name>Q9CAV4_ARATH</name>
<sequence>MAGVACQISISSSSTFRRVNQWPRCFSGSPEKKTPAVLKWAVSGVTEFLRLISGAPSSTSIATNKDRLVVEIDLNTGCRSKNEVTAGDVDDVMGILRSDYRNFYFVTGTELYERNLKLLVPFLEDASIELQNMEKNLPEAAMETIDIDQREYGL</sequence>